<evidence type="ECO:0000313" key="2">
    <source>
        <dbReference type="Proteomes" id="UP000007322"/>
    </source>
</evidence>
<gene>
    <name evidence="1" type="ORF">MYCTH_2309616</name>
</gene>
<dbReference type="OMA" id="VGRCTAN"/>
<dbReference type="AlphaFoldDB" id="G2QIZ8"/>
<dbReference type="RefSeq" id="XP_003665662.1">
    <property type="nucleotide sequence ID" value="XM_003665614.1"/>
</dbReference>
<dbReference type="Proteomes" id="UP000007322">
    <property type="component" value="Chromosome 5"/>
</dbReference>
<keyword evidence="2" id="KW-1185">Reference proteome</keyword>
<dbReference type="InParanoid" id="G2QIZ8"/>
<dbReference type="HOGENOM" id="CLU_061850_1_0_1"/>
<sequence>MIETQNGSRTLPYHVLDRVPLRPMPTAAFIGYHPFPPVMNLYANYSSGVISAIKSHKLCGATPNDFLYLVEYHIGYTARGPLNFGRGYYLRNGMTFKDPILAATGEKSQLPLLGALFESETLVKLPPPDMNQNPRDMVDEVLRTEISREHGVTFRFSIEVGTRWLRRETFEWRKVTGTIGRRDPGGHKVRARYTLERLPLNPRAPSTTVAELSFNDVLSFTHLFTLELKGAGLTGELGDRWTLMVVTTALSLHLLRQLGKAEKVSGLGAAEKVDGT</sequence>
<dbReference type="GeneID" id="11511422"/>
<name>G2QIZ8_THET4</name>
<accession>G2QIZ8</accession>
<dbReference type="VEuPathDB" id="FungiDB:MYCTH_2309616"/>
<dbReference type="STRING" id="573729.G2QIZ8"/>
<dbReference type="EMBL" id="CP003006">
    <property type="protein sequence ID" value="AEO60417.1"/>
    <property type="molecule type" value="Genomic_DNA"/>
</dbReference>
<reference evidence="1 2" key="1">
    <citation type="journal article" date="2011" name="Nat. Biotechnol.">
        <title>Comparative genomic analysis of the thermophilic biomass-degrading fungi Myceliophthora thermophila and Thielavia terrestris.</title>
        <authorList>
            <person name="Berka R.M."/>
            <person name="Grigoriev I.V."/>
            <person name="Otillar R."/>
            <person name="Salamov A."/>
            <person name="Grimwood J."/>
            <person name="Reid I."/>
            <person name="Ishmael N."/>
            <person name="John T."/>
            <person name="Darmond C."/>
            <person name="Moisan M.-C."/>
            <person name="Henrissat B."/>
            <person name="Coutinho P.M."/>
            <person name="Lombard V."/>
            <person name="Natvig D.O."/>
            <person name="Lindquist E."/>
            <person name="Schmutz J."/>
            <person name="Lucas S."/>
            <person name="Harris P."/>
            <person name="Powlowski J."/>
            <person name="Bellemare A."/>
            <person name="Taylor D."/>
            <person name="Butler G."/>
            <person name="de Vries R.P."/>
            <person name="Allijn I.E."/>
            <person name="van den Brink J."/>
            <person name="Ushinsky S."/>
            <person name="Storms R."/>
            <person name="Powell A.J."/>
            <person name="Paulsen I.T."/>
            <person name="Elbourne L.D.H."/>
            <person name="Baker S.E."/>
            <person name="Magnuson J."/>
            <person name="LaBoissiere S."/>
            <person name="Clutterbuck A.J."/>
            <person name="Martinez D."/>
            <person name="Wogulis M."/>
            <person name="de Leon A.L."/>
            <person name="Rey M.W."/>
            <person name="Tsang A."/>
        </authorList>
    </citation>
    <scope>NUCLEOTIDE SEQUENCE [LARGE SCALE GENOMIC DNA]</scope>
    <source>
        <strain evidence="2">ATCC 42464 / BCRC 31852 / DSM 1799</strain>
    </source>
</reference>
<proteinExistence type="predicted"/>
<dbReference type="eggNOG" id="ENOG502SP9W">
    <property type="taxonomic scope" value="Eukaryota"/>
</dbReference>
<dbReference type="OrthoDB" id="5073671at2759"/>
<organism evidence="1 2">
    <name type="scientific">Thermothelomyces thermophilus (strain ATCC 42464 / BCRC 31852 / DSM 1799)</name>
    <name type="common">Sporotrichum thermophile</name>
    <dbReference type="NCBI Taxonomy" id="573729"/>
    <lineage>
        <taxon>Eukaryota</taxon>
        <taxon>Fungi</taxon>
        <taxon>Dikarya</taxon>
        <taxon>Ascomycota</taxon>
        <taxon>Pezizomycotina</taxon>
        <taxon>Sordariomycetes</taxon>
        <taxon>Sordariomycetidae</taxon>
        <taxon>Sordariales</taxon>
        <taxon>Chaetomiaceae</taxon>
        <taxon>Thermothelomyces</taxon>
    </lineage>
</organism>
<evidence type="ECO:0000313" key="1">
    <source>
        <dbReference type="EMBL" id="AEO60417.1"/>
    </source>
</evidence>
<dbReference type="KEGG" id="mtm:MYCTH_2309616"/>
<protein>
    <submittedName>
        <fullName evidence="1">Uncharacterized protein</fullName>
    </submittedName>
</protein>